<evidence type="ECO:0000313" key="1">
    <source>
        <dbReference type="EMBL" id="QHT98317.1"/>
    </source>
</evidence>
<accession>A0A6C0J2X9</accession>
<name>A0A6C0J2X9_9ZZZZ</name>
<protein>
    <submittedName>
        <fullName evidence="1">Uncharacterized protein</fullName>
    </submittedName>
</protein>
<proteinExistence type="predicted"/>
<reference evidence="1" key="1">
    <citation type="journal article" date="2020" name="Nature">
        <title>Giant virus diversity and host interactions through global metagenomics.</title>
        <authorList>
            <person name="Schulz F."/>
            <person name="Roux S."/>
            <person name="Paez-Espino D."/>
            <person name="Jungbluth S."/>
            <person name="Walsh D.A."/>
            <person name="Denef V.J."/>
            <person name="McMahon K.D."/>
            <person name="Konstantinidis K.T."/>
            <person name="Eloe-Fadrosh E.A."/>
            <person name="Kyrpides N.C."/>
            <person name="Woyke T."/>
        </authorList>
    </citation>
    <scope>NUCLEOTIDE SEQUENCE</scope>
    <source>
        <strain evidence="1">GVMAG-M-3300025652-16</strain>
    </source>
</reference>
<sequence length="60" mass="6819">MILLDQIARYISKDIMLPTRCYATKKQLVCIKDCCDCKIFCKKPPKGSAPAVVLLKNKYP</sequence>
<dbReference type="AlphaFoldDB" id="A0A6C0J2X9"/>
<dbReference type="EMBL" id="MN740292">
    <property type="protein sequence ID" value="QHT98317.1"/>
    <property type="molecule type" value="Genomic_DNA"/>
</dbReference>
<organism evidence="1">
    <name type="scientific">viral metagenome</name>
    <dbReference type="NCBI Taxonomy" id="1070528"/>
    <lineage>
        <taxon>unclassified sequences</taxon>
        <taxon>metagenomes</taxon>
        <taxon>organismal metagenomes</taxon>
    </lineage>
</organism>